<feature type="chain" id="PRO_5013809708" evidence="2">
    <location>
        <begin position="24"/>
        <end position="193"/>
    </location>
</feature>
<protein>
    <submittedName>
        <fullName evidence="3">SFRICE_018231</fullName>
    </submittedName>
</protein>
<name>A0A2H1VAE3_SPOFR</name>
<dbReference type="AlphaFoldDB" id="A0A2H1VAE3"/>
<feature type="signal peptide" evidence="2">
    <location>
        <begin position="1"/>
        <end position="23"/>
    </location>
</feature>
<accession>A0A2H1VAE3</accession>
<organism evidence="3">
    <name type="scientific">Spodoptera frugiperda</name>
    <name type="common">Fall armyworm</name>
    <dbReference type="NCBI Taxonomy" id="7108"/>
    <lineage>
        <taxon>Eukaryota</taxon>
        <taxon>Metazoa</taxon>
        <taxon>Ecdysozoa</taxon>
        <taxon>Arthropoda</taxon>
        <taxon>Hexapoda</taxon>
        <taxon>Insecta</taxon>
        <taxon>Pterygota</taxon>
        <taxon>Neoptera</taxon>
        <taxon>Endopterygota</taxon>
        <taxon>Lepidoptera</taxon>
        <taxon>Glossata</taxon>
        <taxon>Ditrysia</taxon>
        <taxon>Noctuoidea</taxon>
        <taxon>Noctuidae</taxon>
        <taxon>Amphipyrinae</taxon>
        <taxon>Spodoptera</taxon>
    </lineage>
</organism>
<gene>
    <name evidence="3" type="ORF">SFRICE_018231</name>
</gene>
<feature type="region of interest" description="Disordered" evidence="1">
    <location>
        <begin position="164"/>
        <end position="193"/>
    </location>
</feature>
<proteinExistence type="predicted"/>
<keyword evidence="2" id="KW-0732">Signal</keyword>
<feature type="compositionally biased region" description="Basic and acidic residues" evidence="1">
    <location>
        <begin position="164"/>
        <end position="184"/>
    </location>
</feature>
<evidence type="ECO:0000313" key="3">
    <source>
        <dbReference type="EMBL" id="SOQ37797.1"/>
    </source>
</evidence>
<sequence length="193" mass="21998">MKFYSVILICVLVVLLHTHLCFPQNVQFDGENSTPYDDEQFTPSAAMMVVRARGQRLIDTVSPNTWTLAVVDLNVTPPNMPSTSFNRNSPSLLIDPQILEDTLIDIVDIGDDSLIRILDNKEKETPSKFLAEASPIPKFPLTLARRAKQSADILNSREKIKEKRDIAERKKKQIESKINKTEATKKRRTMKKY</sequence>
<reference evidence="3" key="1">
    <citation type="submission" date="2016-07" db="EMBL/GenBank/DDBJ databases">
        <authorList>
            <person name="Bretaudeau A."/>
        </authorList>
    </citation>
    <scope>NUCLEOTIDE SEQUENCE</scope>
    <source>
        <strain evidence="3">Rice</strain>
        <tissue evidence="3">Whole body</tissue>
    </source>
</reference>
<evidence type="ECO:0000256" key="2">
    <source>
        <dbReference type="SAM" id="SignalP"/>
    </source>
</evidence>
<dbReference type="EMBL" id="ODYU01001501">
    <property type="protein sequence ID" value="SOQ37797.1"/>
    <property type="molecule type" value="Genomic_DNA"/>
</dbReference>
<evidence type="ECO:0000256" key="1">
    <source>
        <dbReference type="SAM" id="MobiDB-lite"/>
    </source>
</evidence>